<dbReference type="InterPro" id="IPR041490">
    <property type="entry name" value="KstR2_TetR_C"/>
</dbReference>
<organism evidence="6 7">
    <name type="scientific">Nakamurella aerolata</name>
    <dbReference type="NCBI Taxonomy" id="1656892"/>
    <lineage>
        <taxon>Bacteria</taxon>
        <taxon>Bacillati</taxon>
        <taxon>Actinomycetota</taxon>
        <taxon>Actinomycetes</taxon>
        <taxon>Nakamurellales</taxon>
        <taxon>Nakamurellaceae</taxon>
        <taxon>Nakamurella</taxon>
    </lineage>
</organism>
<name>A0A849ACU6_9ACTN</name>
<gene>
    <name evidence="6" type="ORF">HKD39_02875</name>
</gene>
<dbReference type="RefSeq" id="WP_171198276.1">
    <property type="nucleotide sequence ID" value="NZ_JABEND010000001.1"/>
</dbReference>
<evidence type="ECO:0000259" key="5">
    <source>
        <dbReference type="PROSITE" id="PS50977"/>
    </source>
</evidence>
<dbReference type="AlphaFoldDB" id="A0A849ACU6"/>
<evidence type="ECO:0000256" key="2">
    <source>
        <dbReference type="ARBA" id="ARBA00023125"/>
    </source>
</evidence>
<dbReference type="GO" id="GO:0000976">
    <property type="term" value="F:transcription cis-regulatory region binding"/>
    <property type="evidence" value="ECO:0007669"/>
    <property type="project" value="TreeGrafter"/>
</dbReference>
<evidence type="ECO:0000256" key="4">
    <source>
        <dbReference type="PROSITE-ProRule" id="PRU00335"/>
    </source>
</evidence>
<dbReference type="PANTHER" id="PTHR30055:SF234">
    <property type="entry name" value="HTH-TYPE TRANSCRIPTIONAL REGULATOR BETI"/>
    <property type="match status" value="1"/>
</dbReference>
<accession>A0A849ACU6</accession>
<feature type="domain" description="HTH tetR-type" evidence="5">
    <location>
        <begin position="5"/>
        <end position="65"/>
    </location>
</feature>
<proteinExistence type="predicted"/>
<dbReference type="InterPro" id="IPR009057">
    <property type="entry name" value="Homeodomain-like_sf"/>
</dbReference>
<dbReference type="Gene3D" id="1.10.10.60">
    <property type="entry name" value="Homeodomain-like"/>
    <property type="match status" value="1"/>
</dbReference>
<dbReference type="PRINTS" id="PR00455">
    <property type="entry name" value="HTHTETR"/>
</dbReference>
<evidence type="ECO:0000313" key="6">
    <source>
        <dbReference type="EMBL" id="NNG34682.1"/>
    </source>
</evidence>
<feature type="DNA-binding region" description="H-T-H motif" evidence="4">
    <location>
        <begin position="28"/>
        <end position="47"/>
    </location>
</feature>
<sequence length="183" mass="19537">MRSGLSRRDEIVLVAGELFAANGFAAVGMDDIGAAAGVTGPAIYRHFPSKAAVLVAVVDRIIDAVTAVDDAAGDPPQQLAAAVRSYAAGVTAFRGQMAVFVREVHHLPPEYRDALQARQRRVVHRWRSLTSAVHPEWEAERVRTAVHATFGLLNSVGTFASPLPDAELAEQLTALALRALAVH</sequence>
<dbReference type="Proteomes" id="UP000562984">
    <property type="component" value="Unassembled WGS sequence"/>
</dbReference>
<dbReference type="Gene3D" id="1.10.357.10">
    <property type="entry name" value="Tetracycline Repressor, domain 2"/>
    <property type="match status" value="1"/>
</dbReference>
<dbReference type="InterPro" id="IPR050109">
    <property type="entry name" value="HTH-type_TetR-like_transc_reg"/>
</dbReference>
<keyword evidence="1" id="KW-0805">Transcription regulation</keyword>
<dbReference type="SUPFAM" id="SSF46689">
    <property type="entry name" value="Homeodomain-like"/>
    <property type="match status" value="1"/>
</dbReference>
<dbReference type="GO" id="GO:0003700">
    <property type="term" value="F:DNA-binding transcription factor activity"/>
    <property type="evidence" value="ECO:0007669"/>
    <property type="project" value="TreeGrafter"/>
</dbReference>
<dbReference type="PROSITE" id="PS50977">
    <property type="entry name" value="HTH_TETR_2"/>
    <property type="match status" value="1"/>
</dbReference>
<evidence type="ECO:0000313" key="7">
    <source>
        <dbReference type="Proteomes" id="UP000562984"/>
    </source>
</evidence>
<comment type="caution">
    <text evidence="6">The sequence shown here is derived from an EMBL/GenBank/DDBJ whole genome shotgun (WGS) entry which is preliminary data.</text>
</comment>
<keyword evidence="3" id="KW-0804">Transcription</keyword>
<dbReference type="PANTHER" id="PTHR30055">
    <property type="entry name" value="HTH-TYPE TRANSCRIPTIONAL REGULATOR RUTR"/>
    <property type="match status" value="1"/>
</dbReference>
<keyword evidence="7" id="KW-1185">Reference proteome</keyword>
<dbReference type="Pfam" id="PF00440">
    <property type="entry name" value="TetR_N"/>
    <property type="match status" value="1"/>
</dbReference>
<reference evidence="6 7" key="1">
    <citation type="submission" date="2020-05" db="EMBL/GenBank/DDBJ databases">
        <title>Nakamurella sp. DB0629 isolated from air conditioner.</title>
        <authorList>
            <person name="Kim D.H."/>
            <person name="Kim D.-U."/>
        </authorList>
    </citation>
    <scope>NUCLEOTIDE SEQUENCE [LARGE SCALE GENOMIC DNA]</scope>
    <source>
        <strain evidence="6 7">DB0629</strain>
    </source>
</reference>
<keyword evidence="2 4" id="KW-0238">DNA-binding</keyword>
<dbReference type="Pfam" id="PF17932">
    <property type="entry name" value="TetR_C_24"/>
    <property type="match status" value="1"/>
</dbReference>
<dbReference type="InterPro" id="IPR001647">
    <property type="entry name" value="HTH_TetR"/>
</dbReference>
<protein>
    <submittedName>
        <fullName evidence="6">TetR/AcrR family transcriptional regulator</fullName>
    </submittedName>
</protein>
<dbReference type="EMBL" id="JABEND010000001">
    <property type="protein sequence ID" value="NNG34682.1"/>
    <property type="molecule type" value="Genomic_DNA"/>
</dbReference>
<evidence type="ECO:0000256" key="1">
    <source>
        <dbReference type="ARBA" id="ARBA00023015"/>
    </source>
</evidence>
<evidence type="ECO:0000256" key="3">
    <source>
        <dbReference type="ARBA" id="ARBA00023163"/>
    </source>
</evidence>